<dbReference type="EMBL" id="ANIN01000001">
    <property type="protein sequence ID" value="ELA09552.1"/>
    <property type="molecule type" value="Genomic_DNA"/>
</dbReference>
<dbReference type="GO" id="GO:0005506">
    <property type="term" value="F:iron ion binding"/>
    <property type="evidence" value="ECO:0007669"/>
    <property type="project" value="InterPro"/>
</dbReference>
<dbReference type="Pfam" id="PF01322">
    <property type="entry name" value="Cytochrom_C_2"/>
    <property type="match status" value="1"/>
</dbReference>
<sequence length="179" mass="19194">MQAKKTLICLTIATTFALVGCNKAEETASAVSSGANAVGSAVSETANQITNATADKDLTASQHQDAREDIMKQFGRTSKALRAMIENPDKFNADELKQHAQTLNQDPWVHFPETAKGGDAKDEIWTNPTEFQAEIDKYKEAVVALNTAAESATSIDMVKDQIAGVGASCKSCHTQFKAD</sequence>
<dbReference type="OrthoDB" id="5520910at2"/>
<comment type="caution">
    <text evidence="1">The sequence shown here is derived from an EMBL/GenBank/DDBJ whole genome shotgun (WGS) entry which is preliminary data.</text>
</comment>
<dbReference type="AlphaFoldDB" id="L2F955"/>
<dbReference type="Gene3D" id="1.20.120.10">
    <property type="entry name" value="Cytochrome c/b562"/>
    <property type="match status" value="1"/>
</dbReference>
<dbReference type="PATRIC" id="fig|1230338.3.peg.884"/>
<dbReference type="PROSITE" id="PS51257">
    <property type="entry name" value="PROKAR_LIPOPROTEIN"/>
    <property type="match status" value="1"/>
</dbReference>
<dbReference type="PROSITE" id="PS51009">
    <property type="entry name" value="CYTCII"/>
    <property type="match status" value="1"/>
</dbReference>
<reference evidence="1 2" key="1">
    <citation type="journal article" date="2013" name="Genome Announc.">
        <title>Genome Sequence of Moraxella macacae 0408225, a Novel Bacterial Species Isolated from a Cynomolgus Macaque with Epistaxis.</title>
        <authorList>
            <person name="Ladner J.T."/>
            <person name="Whitehouse C.A."/>
            <person name="Koroleva G.I."/>
            <person name="Palacios G.F."/>
        </authorList>
    </citation>
    <scope>NUCLEOTIDE SEQUENCE [LARGE SCALE GENOMIC DNA]</scope>
    <source>
        <strain evidence="1 2">0408225</strain>
    </source>
</reference>
<dbReference type="InterPro" id="IPR010980">
    <property type="entry name" value="Cyt_c/b562"/>
</dbReference>
<keyword evidence="2" id="KW-1185">Reference proteome</keyword>
<dbReference type="InterPro" id="IPR002321">
    <property type="entry name" value="Cyt_c_II"/>
</dbReference>
<gene>
    <name evidence="1" type="ORF">MOMA_04080</name>
</gene>
<dbReference type="STRING" id="1230338.MOMA_04080"/>
<protein>
    <submittedName>
        <fullName evidence="1">Cytochrome c, class II</fullName>
    </submittedName>
</protein>
<name>L2F955_9GAMM</name>
<dbReference type="eggNOG" id="COG3909">
    <property type="taxonomic scope" value="Bacteria"/>
</dbReference>
<proteinExistence type="predicted"/>
<dbReference type="RefSeq" id="WP_009767371.1">
    <property type="nucleotide sequence ID" value="NZ_ANIN01000001.1"/>
</dbReference>
<organism evidence="1 2">
    <name type="scientific">Moraxella macacae 0408225</name>
    <dbReference type="NCBI Taxonomy" id="1230338"/>
    <lineage>
        <taxon>Bacteria</taxon>
        <taxon>Pseudomonadati</taxon>
        <taxon>Pseudomonadota</taxon>
        <taxon>Gammaproteobacteria</taxon>
        <taxon>Moraxellales</taxon>
        <taxon>Moraxellaceae</taxon>
        <taxon>Moraxella</taxon>
    </lineage>
</organism>
<dbReference type="GO" id="GO:0022900">
    <property type="term" value="P:electron transport chain"/>
    <property type="evidence" value="ECO:0007669"/>
    <property type="project" value="InterPro"/>
</dbReference>
<dbReference type="Proteomes" id="UP000023795">
    <property type="component" value="Unassembled WGS sequence"/>
</dbReference>
<accession>L2F955</accession>
<dbReference type="GO" id="GO:0009055">
    <property type="term" value="F:electron transfer activity"/>
    <property type="evidence" value="ECO:0007669"/>
    <property type="project" value="InterPro"/>
</dbReference>
<dbReference type="GO" id="GO:0020037">
    <property type="term" value="F:heme binding"/>
    <property type="evidence" value="ECO:0007669"/>
    <property type="project" value="InterPro"/>
</dbReference>
<evidence type="ECO:0000313" key="2">
    <source>
        <dbReference type="Proteomes" id="UP000023795"/>
    </source>
</evidence>
<dbReference type="SUPFAM" id="SSF47175">
    <property type="entry name" value="Cytochromes"/>
    <property type="match status" value="1"/>
</dbReference>
<evidence type="ECO:0000313" key="1">
    <source>
        <dbReference type="EMBL" id="ELA09552.1"/>
    </source>
</evidence>